<dbReference type="FunFam" id="3.30.1360.40:FF:000002">
    <property type="entry name" value="DNA gyrase subunit A"/>
    <property type="match status" value="1"/>
</dbReference>
<dbReference type="Pfam" id="PF03989">
    <property type="entry name" value="DNA_gyraseA_C"/>
    <property type="match status" value="6"/>
</dbReference>
<dbReference type="InterPro" id="IPR002205">
    <property type="entry name" value="Topo_IIA_dom_A"/>
</dbReference>
<dbReference type="SMART" id="SM00434">
    <property type="entry name" value="TOP4c"/>
    <property type="match status" value="1"/>
</dbReference>
<evidence type="ECO:0000259" key="11">
    <source>
        <dbReference type="PROSITE" id="PS52040"/>
    </source>
</evidence>
<dbReference type="Gene3D" id="1.10.268.10">
    <property type="entry name" value="Topoisomerase, domain 3"/>
    <property type="match status" value="1"/>
</dbReference>
<dbReference type="SUPFAM" id="SSF101904">
    <property type="entry name" value="GyrA/ParC C-terminal domain-like"/>
    <property type="match status" value="1"/>
</dbReference>
<dbReference type="Gene3D" id="3.30.1360.40">
    <property type="match status" value="1"/>
</dbReference>
<feature type="active site" description="O-(5'-phospho-DNA)-tyrosine intermediate" evidence="8 9">
    <location>
        <position position="130"/>
    </location>
</feature>
<gene>
    <name evidence="8" type="primary">gyrA</name>
    <name evidence="12" type="ORF">EDD55_10885</name>
</gene>
<reference evidence="12 13" key="1">
    <citation type="submission" date="2019-03" db="EMBL/GenBank/DDBJ databases">
        <title>Genomic Encyclopedia of Type Strains, Phase IV (KMG-IV): sequencing the most valuable type-strain genomes for metagenomic binning, comparative biology and taxonomic classification.</title>
        <authorList>
            <person name="Goeker M."/>
        </authorList>
    </citation>
    <scope>NUCLEOTIDE SEQUENCE [LARGE SCALE GENOMIC DNA]</scope>
    <source>
        <strain evidence="12 13">DSM 101688</strain>
    </source>
</reference>
<evidence type="ECO:0000256" key="8">
    <source>
        <dbReference type="HAMAP-Rule" id="MF_01897"/>
    </source>
</evidence>
<evidence type="ECO:0000256" key="9">
    <source>
        <dbReference type="PROSITE-ProRule" id="PRU01384"/>
    </source>
</evidence>
<keyword evidence="3 8" id="KW-0547">Nucleotide-binding</keyword>
<dbReference type="GO" id="GO:0005694">
    <property type="term" value="C:chromosome"/>
    <property type="evidence" value="ECO:0007669"/>
    <property type="project" value="InterPro"/>
</dbReference>
<feature type="short sequence motif" description="GyrA-box" evidence="8">
    <location>
        <begin position="559"/>
        <end position="565"/>
    </location>
</feature>
<dbReference type="InterPro" id="IPR035516">
    <property type="entry name" value="Gyrase/topoIV_suA_C"/>
</dbReference>
<keyword evidence="8" id="KW-0963">Cytoplasm</keyword>
<evidence type="ECO:0000313" key="13">
    <source>
        <dbReference type="Proteomes" id="UP000295304"/>
    </source>
</evidence>
<comment type="caution">
    <text evidence="12">The sequence shown here is derived from an EMBL/GenBank/DDBJ whole genome shotgun (WGS) entry which is preliminary data.</text>
</comment>
<dbReference type="Pfam" id="PF00521">
    <property type="entry name" value="DNA_topoisoIV"/>
    <property type="match status" value="1"/>
</dbReference>
<dbReference type="InterPro" id="IPR005743">
    <property type="entry name" value="GyrA"/>
</dbReference>
<keyword evidence="6 8" id="KW-0238">DNA-binding</keyword>
<comment type="function">
    <text evidence="8">A type II topoisomerase that negatively supercoils closed circular double-stranded (ds) DNA in an ATP-dependent manner to modulate DNA topology and maintain chromosomes in an underwound state. Negative supercoiling favors strand separation, and DNA replication, transcription, recombination and repair, all of which involve strand separation. Also able to catalyze the interconversion of other topological isomers of dsDNA rings, including catenanes and knotted rings. Type II topoisomerases break and join 2 DNA strands simultaneously in an ATP-dependent manner.</text>
</comment>
<comment type="similarity">
    <text evidence="2 8">Belongs to the type II topoisomerase GyrA/ParC subunit family.</text>
</comment>
<dbReference type="GO" id="GO:0006265">
    <property type="term" value="P:DNA topological change"/>
    <property type="evidence" value="ECO:0007669"/>
    <property type="project" value="UniProtKB-UniRule"/>
</dbReference>
<dbReference type="NCBIfam" id="NF004043">
    <property type="entry name" value="PRK05560.1"/>
    <property type="match status" value="1"/>
</dbReference>
<name>A0A4R3J7F3_9PROT</name>
<dbReference type="FunFam" id="1.10.268.10:FF:000001">
    <property type="entry name" value="DNA gyrase subunit A"/>
    <property type="match status" value="1"/>
</dbReference>
<dbReference type="GO" id="GO:0005524">
    <property type="term" value="F:ATP binding"/>
    <property type="evidence" value="ECO:0007669"/>
    <property type="project" value="UniProtKB-UniRule"/>
</dbReference>
<comment type="miscellaneous">
    <text evidence="8">Few gyrases are as efficient as E.coli at forming negative supercoils. Not all organisms have 2 type II topoisomerases; in organisms with a single type II topoisomerase this enzyme also has to decatenate newly replicated chromosomes.</text>
</comment>
<keyword evidence="5 8" id="KW-0799">Topoisomerase</keyword>
<feature type="region of interest" description="Disordered" evidence="10">
    <location>
        <begin position="758"/>
        <end position="778"/>
    </location>
</feature>
<dbReference type="NCBIfam" id="TIGR01063">
    <property type="entry name" value="gyrA"/>
    <property type="match status" value="1"/>
</dbReference>
<accession>A0A4R3J7F3</accession>
<dbReference type="InterPro" id="IPR013760">
    <property type="entry name" value="Topo_IIA-like_dom_sf"/>
</dbReference>
<dbReference type="SUPFAM" id="SSF56719">
    <property type="entry name" value="Type II DNA topoisomerase"/>
    <property type="match status" value="1"/>
</dbReference>
<feature type="domain" description="Topo IIA-type catalytic" evidence="11">
    <location>
        <begin position="42"/>
        <end position="538"/>
    </location>
</feature>
<protein>
    <recommendedName>
        <fullName evidence="8">DNA gyrase subunit A</fullName>
        <ecNumber evidence="8">5.6.2.2</ecNumber>
    </recommendedName>
</protein>
<dbReference type="GO" id="GO:0009330">
    <property type="term" value="C:DNA topoisomerase type II (double strand cut, ATP-hydrolyzing) complex"/>
    <property type="evidence" value="ECO:0007669"/>
    <property type="project" value="TreeGrafter"/>
</dbReference>
<dbReference type="EC" id="5.6.2.2" evidence="8"/>
<dbReference type="PANTHER" id="PTHR43493:SF5">
    <property type="entry name" value="DNA GYRASE SUBUNIT A, CHLOROPLASTIC_MITOCHONDRIAL"/>
    <property type="match status" value="1"/>
</dbReference>
<dbReference type="PROSITE" id="PS52040">
    <property type="entry name" value="TOPO_IIA"/>
    <property type="match status" value="1"/>
</dbReference>
<dbReference type="FunFam" id="3.90.199.10:FF:000001">
    <property type="entry name" value="DNA gyrase subunit A"/>
    <property type="match status" value="1"/>
</dbReference>
<feature type="region of interest" description="Disordered" evidence="10">
    <location>
        <begin position="894"/>
        <end position="939"/>
    </location>
</feature>
<evidence type="ECO:0000256" key="5">
    <source>
        <dbReference type="ARBA" id="ARBA00023029"/>
    </source>
</evidence>
<dbReference type="Proteomes" id="UP000295304">
    <property type="component" value="Unassembled WGS sequence"/>
</dbReference>
<evidence type="ECO:0000256" key="10">
    <source>
        <dbReference type="SAM" id="MobiDB-lite"/>
    </source>
</evidence>
<dbReference type="GO" id="GO:0034335">
    <property type="term" value="F:DNA negative supercoiling activity"/>
    <property type="evidence" value="ECO:0007669"/>
    <property type="project" value="UniProtKB-ARBA"/>
</dbReference>
<proteinExistence type="inferred from homology"/>
<evidence type="ECO:0000256" key="3">
    <source>
        <dbReference type="ARBA" id="ARBA00022741"/>
    </source>
</evidence>
<dbReference type="HAMAP" id="MF_01897">
    <property type="entry name" value="GyrA"/>
    <property type="match status" value="1"/>
</dbReference>
<evidence type="ECO:0000256" key="4">
    <source>
        <dbReference type="ARBA" id="ARBA00022840"/>
    </source>
</evidence>
<evidence type="ECO:0000256" key="6">
    <source>
        <dbReference type="ARBA" id="ARBA00023125"/>
    </source>
</evidence>
<dbReference type="InterPro" id="IPR013757">
    <property type="entry name" value="Topo_IIA_A_a_sf"/>
</dbReference>
<feature type="compositionally biased region" description="Low complexity" evidence="10">
    <location>
        <begin position="925"/>
        <end position="939"/>
    </location>
</feature>
<comment type="subcellular location">
    <subcellularLocation>
        <location evidence="8">Cytoplasm</location>
    </subcellularLocation>
</comment>
<evidence type="ECO:0000256" key="7">
    <source>
        <dbReference type="ARBA" id="ARBA00023235"/>
    </source>
</evidence>
<dbReference type="NCBIfam" id="NF004044">
    <property type="entry name" value="PRK05561.1"/>
    <property type="match status" value="1"/>
</dbReference>
<feature type="compositionally biased region" description="Acidic residues" evidence="10">
    <location>
        <begin position="900"/>
        <end position="911"/>
    </location>
</feature>
<organism evidence="12 13">
    <name type="scientific">Varunaivibrio sulfuroxidans</name>
    <dbReference type="NCBI Taxonomy" id="1773489"/>
    <lineage>
        <taxon>Bacteria</taxon>
        <taxon>Pseudomonadati</taxon>
        <taxon>Pseudomonadota</taxon>
        <taxon>Alphaproteobacteria</taxon>
        <taxon>Rhodospirillales</taxon>
        <taxon>Magnetovibrionaceae</taxon>
        <taxon>Varunaivibrio</taxon>
    </lineage>
</organism>
<evidence type="ECO:0000256" key="2">
    <source>
        <dbReference type="ARBA" id="ARBA00008263"/>
    </source>
</evidence>
<sequence>MTSDPTSLPPISDSPIATIAIEDEMQTSYLDYAMSVIVSRALPDVRDGLKPVHRRIIHSMNESGFDATKPFRKSARIVGDVMGKYHPHGDSAIYDAMVRMAQNFSMRLPLIDGQGNFGSMDGDRAAAMRYTEARMAHSAHALVADIDKDTVDFRANYDESAHEPTVLPARFPNLLVNGAGGIAVGMATNIPPHNLGEVIDACMALIDDPDLSIDALTAYVQGPDFPTGASILGRQGIYSAYHTGRGSVIMRGRATIEEIRKDREAVVITEIPYQVNKSRMVEIMAECVRDKRIEGISDIRDESDRHGVRVVVEVKRDAMAEIVLNQLYRYTPLQTSFGINMLALNGGRPQLMNLKDVLQAFVDFREEVIRRRTIFLLSKARDRAHVLVGLGIAVANIDEVIALIRKAPDSTIAREQLMARSWPASDVAPLIALIDEPGRQVEDGGVYWLSEVQAKAILELRLQRLTGLERDKIAGDLRDLGAEIESYLEILDSPGRLRDVMREELLEMRDKFATPRRTALEDSEFEHDIEDLIQREDMVVTVTNTGYVKRVPLSTYRAQRRGGKGRSGMSTRDEDFVNKVFVVNTHTPVLFFSSNGMVYKMKVYKLPLGSPQARGQAIINLLPLDKGETITTLMPLPEDESTWSDMFVMFATASGGVRRNRLSDFVNVKSNGKIAMKLDEGEQLVGVKVCGEDDDILLAAQGGKCIRFPVTAVRVFASRASSGVRGMRLGAKDRVISMSILRHVDFDTDERDAYLKISNAQRRAENGGNGGEDDGESVAPDFAQSLLSAERFDEMARDEQFLLSITQNGYGKRTSAYEYRIAGRGGQGITNIETSSRNGPVAASFPVEATDHVMMVTDGGKLIRTGVAEVRIAGRNTQGVTLFKIAKGEKVVSVTRLHEDEDEDDGAEETGGDAPSTEAGNEDAGTPSDGSPGDGISSE</sequence>
<dbReference type="EMBL" id="SLZW01000008">
    <property type="protein sequence ID" value="TCS61285.1"/>
    <property type="molecule type" value="Genomic_DNA"/>
</dbReference>
<dbReference type="GO" id="GO:0006261">
    <property type="term" value="P:DNA-templated DNA replication"/>
    <property type="evidence" value="ECO:0007669"/>
    <property type="project" value="UniProtKB-UniRule"/>
</dbReference>
<dbReference type="CDD" id="cd00187">
    <property type="entry name" value="TOP4c"/>
    <property type="match status" value="1"/>
</dbReference>
<evidence type="ECO:0000256" key="1">
    <source>
        <dbReference type="ARBA" id="ARBA00000185"/>
    </source>
</evidence>
<dbReference type="Gene3D" id="3.90.199.10">
    <property type="entry name" value="Topoisomerase II, domain 5"/>
    <property type="match status" value="1"/>
</dbReference>
<dbReference type="InterPro" id="IPR050220">
    <property type="entry name" value="Type_II_DNA_Topoisomerases"/>
</dbReference>
<dbReference type="InterPro" id="IPR006691">
    <property type="entry name" value="GyrA/parC_rep"/>
</dbReference>
<dbReference type="GO" id="GO:0005737">
    <property type="term" value="C:cytoplasm"/>
    <property type="evidence" value="ECO:0007669"/>
    <property type="project" value="UniProtKB-SubCell"/>
</dbReference>
<comment type="subunit">
    <text evidence="8">Heterotetramer, composed of two GyrA and two GyrB chains. In the heterotetramer, GyrA contains the active site tyrosine that forms a transient covalent intermediate with DNA, while GyrB binds cofactors and catalyzes ATP hydrolysis.</text>
</comment>
<comment type="catalytic activity">
    <reaction evidence="1 8 9">
        <text>ATP-dependent breakage, passage and rejoining of double-stranded DNA.</text>
        <dbReference type="EC" id="5.6.2.2"/>
    </reaction>
</comment>
<dbReference type="GO" id="GO:0003677">
    <property type="term" value="F:DNA binding"/>
    <property type="evidence" value="ECO:0007669"/>
    <property type="project" value="UniProtKB-UniRule"/>
</dbReference>
<keyword evidence="4 8" id="KW-0067">ATP-binding</keyword>
<dbReference type="Gene3D" id="2.120.10.90">
    <property type="entry name" value="DNA gyrase/topoisomerase IV, subunit A, C-terminal"/>
    <property type="match status" value="1"/>
</dbReference>
<dbReference type="AlphaFoldDB" id="A0A4R3J7F3"/>
<dbReference type="InterPro" id="IPR013758">
    <property type="entry name" value="Topo_IIA_A/C_ab"/>
</dbReference>
<dbReference type="PANTHER" id="PTHR43493">
    <property type="entry name" value="DNA GYRASE/TOPOISOMERASE SUBUNIT A"/>
    <property type="match status" value="1"/>
</dbReference>
<dbReference type="RefSeq" id="WP_407702162.1">
    <property type="nucleotide sequence ID" value="NZ_CP119676.1"/>
</dbReference>
<evidence type="ECO:0000313" key="12">
    <source>
        <dbReference type="EMBL" id="TCS61285.1"/>
    </source>
</evidence>
<keyword evidence="7 8" id="KW-0413">Isomerase</keyword>
<keyword evidence="13" id="KW-1185">Reference proteome</keyword>